<dbReference type="OrthoDB" id="6507093at2759"/>
<evidence type="ECO:0000256" key="1">
    <source>
        <dbReference type="ARBA" id="ARBA00023033"/>
    </source>
</evidence>
<dbReference type="Proteomes" id="UP000288716">
    <property type="component" value="Unassembled WGS sequence"/>
</dbReference>
<proteinExistence type="predicted"/>
<dbReference type="SUPFAM" id="SSF48264">
    <property type="entry name" value="Cytochrome P450"/>
    <property type="match status" value="1"/>
</dbReference>
<dbReference type="GO" id="GO:0005506">
    <property type="term" value="F:iron ion binding"/>
    <property type="evidence" value="ECO:0007669"/>
    <property type="project" value="InterPro"/>
</dbReference>
<dbReference type="GO" id="GO:0016705">
    <property type="term" value="F:oxidoreductase activity, acting on paired donors, with incorporation or reduction of molecular oxygen"/>
    <property type="evidence" value="ECO:0007669"/>
    <property type="project" value="InterPro"/>
</dbReference>
<evidence type="ECO:0000313" key="3">
    <source>
        <dbReference type="Proteomes" id="UP000288716"/>
    </source>
</evidence>
<keyword evidence="1" id="KW-0503">Monooxygenase</keyword>
<dbReference type="VEuPathDB" id="VectorBase:LDEU013042"/>
<sequence length="135" mass="15832">MKFGENTIAMTEGEEWNIYSKFALGHLSKLGMGKTEFEITMHDIFEEIEKQIDKQNGKPHDYTQLVTEYTINVMMLLICSKAFPLDNPILVKLERMFNTIFGVLDYFNMHLTGNVFKYYLKLTMTMIMTKLRLIV</sequence>
<evidence type="ECO:0000313" key="2">
    <source>
        <dbReference type="EMBL" id="RWS18998.1"/>
    </source>
</evidence>
<dbReference type="GO" id="GO:0020037">
    <property type="term" value="F:heme binding"/>
    <property type="evidence" value="ECO:0007669"/>
    <property type="project" value="InterPro"/>
</dbReference>
<keyword evidence="1" id="KW-0560">Oxidoreductase</keyword>
<comment type="caution">
    <text evidence="2">The sequence shown here is derived from an EMBL/GenBank/DDBJ whole genome shotgun (WGS) entry which is preliminary data.</text>
</comment>
<dbReference type="EMBL" id="NCKV01031421">
    <property type="protein sequence ID" value="RWS18998.1"/>
    <property type="molecule type" value="Genomic_DNA"/>
</dbReference>
<gene>
    <name evidence="2" type="ORF">B4U80_12374</name>
</gene>
<keyword evidence="3" id="KW-1185">Reference proteome</keyword>
<reference evidence="2 3" key="1">
    <citation type="journal article" date="2018" name="Gigascience">
        <title>Genomes of trombidid mites reveal novel predicted allergens and laterally-transferred genes associated with secondary metabolism.</title>
        <authorList>
            <person name="Dong X."/>
            <person name="Chaisiri K."/>
            <person name="Xia D."/>
            <person name="Armstrong S.D."/>
            <person name="Fang Y."/>
            <person name="Donnelly M.J."/>
            <person name="Kadowaki T."/>
            <person name="McGarry J.W."/>
            <person name="Darby A.C."/>
            <person name="Makepeace B.L."/>
        </authorList>
    </citation>
    <scope>NUCLEOTIDE SEQUENCE [LARGE SCALE GENOMIC DNA]</scope>
    <source>
        <strain evidence="2">UoL-UT</strain>
    </source>
</reference>
<dbReference type="InterPro" id="IPR036396">
    <property type="entry name" value="Cyt_P450_sf"/>
</dbReference>
<name>A0A443RV40_9ACAR</name>
<protein>
    <submittedName>
        <fullName evidence="2">Cytochrome P450 2K4-like protein</fullName>
    </submittedName>
</protein>
<dbReference type="Gene3D" id="1.10.630.10">
    <property type="entry name" value="Cytochrome P450"/>
    <property type="match status" value="1"/>
</dbReference>
<dbReference type="AlphaFoldDB" id="A0A443RV40"/>
<organism evidence="2 3">
    <name type="scientific">Leptotrombidium deliense</name>
    <dbReference type="NCBI Taxonomy" id="299467"/>
    <lineage>
        <taxon>Eukaryota</taxon>
        <taxon>Metazoa</taxon>
        <taxon>Ecdysozoa</taxon>
        <taxon>Arthropoda</taxon>
        <taxon>Chelicerata</taxon>
        <taxon>Arachnida</taxon>
        <taxon>Acari</taxon>
        <taxon>Acariformes</taxon>
        <taxon>Trombidiformes</taxon>
        <taxon>Prostigmata</taxon>
        <taxon>Anystina</taxon>
        <taxon>Parasitengona</taxon>
        <taxon>Trombiculoidea</taxon>
        <taxon>Trombiculidae</taxon>
        <taxon>Leptotrombidium</taxon>
    </lineage>
</organism>
<dbReference type="GO" id="GO:0004497">
    <property type="term" value="F:monooxygenase activity"/>
    <property type="evidence" value="ECO:0007669"/>
    <property type="project" value="UniProtKB-KW"/>
</dbReference>
<accession>A0A443RV40</accession>